<keyword evidence="4" id="KW-1185">Reference proteome</keyword>
<keyword evidence="2" id="KW-0472">Membrane</keyword>
<dbReference type="PRINTS" id="PR01217">
    <property type="entry name" value="PRICHEXTENSN"/>
</dbReference>
<protein>
    <submittedName>
        <fullName evidence="3">Uncharacterized protein</fullName>
    </submittedName>
</protein>
<gene>
    <name evidence="3" type="ORF">SLA_5831</name>
</gene>
<feature type="transmembrane region" description="Helical" evidence="2">
    <location>
        <begin position="332"/>
        <end position="352"/>
    </location>
</feature>
<evidence type="ECO:0000256" key="2">
    <source>
        <dbReference type="SAM" id="Phobius"/>
    </source>
</evidence>
<keyword evidence="2" id="KW-0812">Transmembrane</keyword>
<name>A0A160P7C1_STRLU</name>
<keyword evidence="2" id="KW-1133">Transmembrane helix</keyword>
<feature type="compositionally biased region" description="Pro residues" evidence="1">
    <location>
        <begin position="175"/>
        <end position="201"/>
    </location>
</feature>
<feature type="compositionally biased region" description="Pro residues" evidence="1">
    <location>
        <begin position="312"/>
        <end position="322"/>
    </location>
</feature>
<dbReference type="AlphaFoldDB" id="A0A160P7C1"/>
<feature type="compositionally biased region" description="Basic and acidic residues" evidence="1">
    <location>
        <begin position="279"/>
        <end position="310"/>
    </location>
</feature>
<feature type="compositionally biased region" description="Low complexity" evidence="1">
    <location>
        <begin position="159"/>
        <end position="174"/>
    </location>
</feature>
<proteinExistence type="predicted"/>
<dbReference type="KEGG" id="slau:SLA_5831"/>
<dbReference type="EMBL" id="AP017424">
    <property type="protein sequence ID" value="BAU86700.1"/>
    <property type="molecule type" value="Genomic_DNA"/>
</dbReference>
<feature type="region of interest" description="Disordered" evidence="1">
    <location>
        <begin position="159"/>
        <end position="326"/>
    </location>
</feature>
<organism evidence="3 4">
    <name type="scientific">Streptomyces laurentii</name>
    <dbReference type="NCBI Taxonomy" id="39478"/>
    <lineage>
        <taxon>Bacteria</taxon>
        <taxon>Bacillati</taxon>
        <taxon>Actinomycetota</taxon>
        <taxon>Actinomycetes</taxon>
        <taxon>Kitasatosporales</taxon>
        <taxon>Streptomycetaceae</taxon>
        <taxon>Streptomyces</taxon>
    </lineage>
</organism>
<feature type="compositionally biased region" description="Low complexity" evidence="1">
    <location>
        <begin position="202"/>
        <end position="217"/>
    </location>
</feature>
<feature type="compositionally biased region" description="Pro residues" evidence="1">
    <location>
        <begin position="263"/>
        <end position="278"/>
    </location>
</feature>
<evidence type="ECO:0000313" key="4">
    <source>
        <dbReference type="Proteomes" id="UP000217676"/>
    </source>
</evidence>
<reference evidence="3 4" key="1">
    <citation type="journal article" date="2016" name="Genome Announc.">
        <title>Complete Genome Sequence of Thiostrepton-Producing Streptomyces laurentii ATCC 31255.</title>
        <authorList>
            <person name="Doi K."/>
            <person name="Fujino Y."/>
            <person name="Nagayoshi Y."/>
            <person name="Ohshima T."/>
            <person name="Ogata S."/>
        </authorList>
    </citation>
    <scope>NUCLEOTIDE SEQUENCE [LARGE SCALE GENOMIC DNA]</scope>
    <source>
        <strain evidence="3 4">ATCC 31255</strain>
    </source>
</reference>
<evidence type="ECO:0000313" key="3">
    <source>
        <dbReference type="EMBL" id="BAU86700.1"/>
    </source>
</evidence>
<dbReference type="Proteomes" id="UP000217676">
    <property type="component" value="Chromosome"/>
</dbReference>
<feature type="compositionally biased region" description="Pro residues" evidence="1">
    <location>
        <begin position="242"/>
        <end position="251"/>
    </location>
</feature>
<sequence length="353" mass="36932">MWLSRARTAEEARDAAREAADSELLAALRDRTFPYAVMTALVQEIAGRYPSWGAGLRGELLELVIAEEYFVARSHPRDLVGPAERAADAAALHDWAVRPLLGGRNAGAVPADRVAGVLARLWASPEPAAQGVFRGIVERPGLPESVLRALVLDLPRPAAPRAAPAPRVPAQPTASPAPPSLPPVSPPPAPPAPADPPPVPRSVPAQPAAPADTLSLRPVPPRPVTSTSPPPPVAPQRAAPPRAVPPAPASLPAPRRDDTGAPVPRPAPEPPRPSQTRPPEPRPSETRPPEPRVPEARSSEARLSETRESAPHPSPPQPPDAPPVEHAKHGQLAVIVLLGVAALLITVLVAILV</sequence>
<evidence type="ECO:0000256" key="1">
    <source>
        <dbReference type="SAM" id="MobiDB-lite"/>
    </source>
</evidence>
<feature type="compositionally biased region" description="Pro residues" evidence="1">
    <location>
        <begin position="218"/>
        <end position="234"/>
    </location>
</feature>
<accession>A0A160P7C1</accession>